<organism evidence="10 11">
    <name type="scientific">Pseudocercospora eumusae</name>
    <dbReference type="NCBI Taxonomy" id="321146"/>
    <lineage>
        <taxon>Eukaryota</taxon>
        <taxon>Fungi</taxon>
        <taxon>Dikarya</taxon>
        <taxon>Ascomycota</taxon>
        <taxon>Pezizomycotina</taxon>
        <taxon>Dothideomycetes</taxon>
        <taxon>Dothideomycetidae</taxon>
        <taxon>Mycosphaerellales</taxon>
        <taxon>Mycosphaerellaceae</taxon>
        <taxon>Pseudocercospora</taxon>
    </lineage>
</organism>
<dbReference type="InterPro" id="IPR013154">
    <property type="entry name" value="ADH-like_N"/>
</dbReference>
<dbReference type="AlphaFoldDB" id="A0A139GXP7"/>
<comment type="caution">
    <text evidence="10">The sequence shown here is derived from an EMBL/GenBank/DDBJ whole genome shotgun (WGS) entry which is preliminary data.</text>
</comment>
<sequence>MAFSSTDGANGVPSTQKAAQFNPKDQSVSINEIAVPSIKPYEILVKLKAASLCHSDLMLFEENEQGLKLGGGEPFTMGHEGCGTIVEVGSEVGDDFKTGDRIGWLPVVDCCYDCEECQIHNLYCERGTSKVQGMTVDGYFQEYAAIHWRNAAHIPDGMDLASLAPLFCAGCTAFNSVTDTIAELKGSPEDNWVAVVGCGGLGQLGIQYLKASGYQVIGIDLSADALEEAVAQGADHVFNPVNCADYIDQVRQITGGKGCHAAINYTNSVPAYSNAVELLRMNGVLMVTGIPQKPLQFLAMDVSMNKIRVRGSNNGTTPRLKKCLDFSHKHGIKPHVTQFKLDEIPKMLELMQSNRHKGRLGVLFDE</sequence>
<evidence type="ECO:0000313" key="11">
    <source>
        <dbReference type="Proteomes" id="UP000070133"/>
    </source>
</evidence>
<feature type="domain" description="Enoyl reductase (ER)" evidence="9">
    <location>
        <begin position="24"/>
        <end position="362"/>
    </location>
</feature>
<evidence type="ECO:0000256" key="7">
    <source>
        <dbReference type="RuleBase" id="RU361277"/>
    </source>
</evidence>
<keyword evidence="6" id="KW-0520">NAD</keyword>
<protein>
    <recommendedName>
        <fullName evidence="9">Enoyl reductase (ER) domain-containing protein</fullName>
    </recommendedName>
</protein>
<dbReference type="InterPro" id="IPR013149">
    <property type="entry name" value="ADH-like_C"/>
</dbReference>
<evidence type="ECO:0000259" key="9">
    <source>
        <dbReference type="SMART" id="SM00829"/>
    </source>
</evidence>
<name>A0A139GXP7_9PEZI</name>
<dbReference type="SUPFAM" id="SSF50129">
    <property type="entry name" value="GroES-like"/>
    <property type="match status" value="1"/>
</dbReference>
<dbReference type="Gene3D" id="3.90.180.10">
    <property type="entry name" value="Medium-chain alcohol dehydrogenases, catalytic domain"/>
    <property type="match status" value="1"/>
</dbReference>
<evidence type="ECO:0000256" key="2">
    <source>
        <dbReference type="ARBA" id="ARBA00008072"/>
    </source>
</evidence>
<evidence type="ECO:0000256" key="6">
    <source>
        <dbReference type="ARBA" id="ARBA00023027"/>
    </source>
</evidence>
<dbReference type="SMART" id="SM00829">
    <property type="entry name" value="PKS_ER"/>
    <property type="match status" value="1"/>
</dbReference>
<dbReference type="Gene3D" id="3.40.50.720">
    <property type="entry name" value="NAD(P)-binding Rossmann-like Domain"/>
    <property type="match status" value="1"/>
</dbReference>
<dbReference type="PANTHER" id="PTHR42940">
    <property type="entry name" value="ALCOHOL DEHYDROGENASE 1-RELATED"/>
    <property type="match status" value="1"/>
</dbReference>
<gene>
    <name evidence="10" type="ORF">AC578_9484</name>
</gene>
<evidence type="ECO:0000313" key="10">
    <source>
        <dbReference type="EMBL" id="KXS94976.1"/>
    </source>
</evidence>
<dbReference type="Proteomes" id="UP000070133">
    <property type="component" value="Unassembled WGS sequence"/>
</dbReference>
<dbReference type="GO" id="GO:0008270">
    <property type="term" value="F:zinc ion binding"/>
    <property type="evidence" value="ECO:0007669"/>
    <property type="project" value="InterPro"/>
</dbReference>
<proteinExistence type="inferred from homology"/>
<dbReference type="PROSITE" id="PS00059">
    <property type="entry name" value="ADH_ZINC"/>
    <property type="match status" value="1"/>
</dbReference>
<dbReference type="OrthoDB" id="1879366at2759"/>
<accession>A0A139GXP7</accession>
<reference evidence="10 11" key="1">
    <citation type="submission" date="2015-07" db="EMBL/GenBank/DDBJ databases">
        <title>Comparative genomics of the Sigatoka disease complex on banana suggests a link between parallel evolutionary changes in Pseudocercospora fijiensis and Pseudocercospora eumusae and increased virulence on the banana host.</title>
        <authorList>
            <person name="Chang T.-C."/>
            <person name="Salvucci A."/>
            <person name="Crous P.W."/>
            <person name="Stergiopoulos I."/>
        </authorList>
    </citation>
    <scope>NUCLEOTIDE SEQUENCE [LARGE SCALE GENOMIC DNA]</scope>
    <source>
        <strain evidence="10 11">CBS 114824</strain>
    </source>
</reference>
<keyword evidence="11" id="KW-1185">Reference proteome</keyword>
<dbReference type="EMBL" id="LFZN01000242">
    <property type="protein sequence ID" value="KXS94976.1"/>
    <property type="molecule type" value="Genomic_DNA"/>
</dbReference>
<keyword evidence="3 7" id="KW-0479">Metal-binding</keyword>
<dbReference type="InterPro" id="IPR020843">
    <property type="entry name" value="ER"/>
</dbReference>
<evidence type="ECO:0000256" key="1">
    <source>
        <dbReference type="ARBA" id="ARBA00001947"/>
    </source>
</evidence>
<dbReference type="FunFam" id="3.40.50.720:FF:000039">
    <property type="entry name" value="Alcohol dehydrogenase AdhP"/>
    <property type="match status" value="1"/>
</dbReference>
<comment type="similarity">
    <text evidence="2 7">Belongs to the zinc-containing alcohol dehydrogenase family.</text>
</comment>
<dbReference type="InterPro" id="IPR011032">
    <property type="entry name" value="GroES-like_sf"/>
</dbReference>
<dbReference type="InterPro" id="IPR002328">
    <property type="entry name" value="ADH_Zn_CS"/>
</dbReference>
<evidence type="ECO:0000256" key="3">
    <source>
        <dbReference type="ARBA" id="ARBA00022723"/>
    </source>
</evidence>
<evidence type="ECO:0000256" key="8">
    <source>
        <dbReference type="SAM" id="MobiDB-lite"/>
    </source>
</evidence>
<dbReference type="SUPFAM" id="SSF51735">
    <property type="entry name" value="NAD(P)-binding Rossmann-fold domains"/>
    <property type="match status" value="1"/>
</dbReference>
<dbReference type="Pfam" id="PF08240">
    <property type="entry name" value="ADH_N"/>
    <property type="match status" value="1"/>
</dbReference>
<dbReference type="GO" id="GO:0018455">
    <property type="term" value="F:alcohol dehydrogenase [NAD(P)+] activity"/>
    <property type="evidence" value="ECO:0007669"/>
    <property type="project" value="UniProtKB-ARBA"/>
</dbReference>
<dbReference type="STRING" id="321146.A0A139GXP7"/>
<dbReference type="PANTHER" id="PTHR42940:SF8">
    <property type="entry name" value="VACUOLAR PROTEIN SORTING-ASSOCIATED PROTEIN 11"/>
    <property type="match status" value="1"/>
</dbReference>
<dbReference type="InterPro" id="IPR036291">
    <property type="entry name" value="NAD(P)-bd_dom_sf"/>
</dbReference>
<evidence type="ECO:0000256" key="4">
    <source>
        <dbReference type="ARBA" id="ARBA00022833"/>
    </source>
</evidence>
<dbReference type="Pfam" id="PF00107">
    <property type="entry name" value="ADH_zinc_N"/>
    <property type="match status" value="1"/>
</dbReference>
<keyword evidence="4 7" id="KW-0862">Zinc</keyword>
<keyword evidence="5" id="KW-0560">Oxidoreductase</keyword>
<feature type="region of interest" description="Disordered" evidence="8">
    <location>
        <begin position="1"/>
        <end position="23"/>
    </location>
</feature>
<evidence type="ECO:0000256" key="5">
    <source>
        <dbReference type="ARBA" id="ARBA00023002"/>
    </source>
</evidence>
<comment type="cofactor">
    <cofactor evidence="1 7">
        <name>Zn(2+)</name>
        <dbReference type="ChEBI" id="CHEBI:29105"/>
    </cofactor>
</comment>